<name>A0A7R8D232_LEPSM</name>
<protein>
    <submittedName>
        <fullName evidence="3">CTF8</fullName>
    </submittedName>
</protein>
<dbReference type="EMBL" id="HG994585">
    <property type="protein sequence ID" value="CAF2971963.1"/>
    <property type="molecule type" value="Genomic_DNA"/>
</dbReference>
<dbReference type="Proteomes" id="UP000675881">
    <property type="component" value="Chromosome 6"/>
</dbReference>
<reference evidence="3" key="1">
    <citation type="submission" date="2021-02" db="EMBL/GenBank/DDBJ databases">
        <authorList>
            <person name="Bekaert M."/>
        </authorList>
    </citation>
    <scope>NUCLEOTIDE SEQUENCE</scope>
    <source>
        <strain evidence="3">IoA-00</strain>
    </source>
</reference>
<sequence length="117" mass="13016">MQIPIIKDPAGVNNWSLLEFQGHFVKSDHQSEGSVPLGDLHWSRGKNNPGILIVGHHVFTGKNMNDDGSGVFLLLSKKKKTEESESVEYNIKAVIKRALIFKARPKPMVVLATINQK</sequence>
<dbReference type="PANTHER" id="PTHR28605">
    <property type="entry name" value="CTF8, CHROMOSOME TRANSMISSION FIDELITY FACTOR 8 HOMOLOG (S. CEREVISIAE)"/>
    <property type="match status" value="1"/>
</dbReference>
<dbReference type="OrthoDB" id="121932at2759"/>
<keyword evidence="2" id="KW-0539">Nucleus</keyword>
<dbReference type="PANTHER" id="PTHR28605:SF1">
    <property type="entry name" value="CHROMOSOME TRANSMISSION FIDELITY FACTOR 8"/>
    <property type="match status" value="1"/>
</dbReference>
<dbReference type="AlphaFoldDB" id="A0A7R8D232"/>
<evidence type="ECO:0000313" key="4">
    <source>
        <dbReference type="Proteomes" id="UP000675881"/>
    </source>
</evidence>
<dbReference type="GO" id="GO:0005634">
    <property type="term" value="C:nucleus"/>
    <property type="evidence" value="ECO:0007669"/>
    <property type="project" value="UniProtKB-SubCell"/>
</dbReference>
<comment type="subcellular location">
    <subcellularLocation>
        <location evidence="1">Nucleus</location>
    </subcellularLocation>
</comment>
<evidence type="ECO:0000256" key="1">
    <source>
        <dbReference type="ARBA" id="ARBA00004123"/>
    </source>
</evidence>
<gene>
    <name evidence="3" type="ORF">LSAA_11849</name>
</gene>
<proteinExistence type="predicted"/>
<accession>A0A7R8D232</accession>
<evidence type="ECO:0000256" key="2">
    <source>
        <dbReference type="ARBA" id="ARBA00023242"/>
    </source>
</evidence>
<keyword evidence="4" id="KW-1185">Reference proteome</keyword>
<organism evidence="3 4">
    <name type="scientific">Lepeophtheirus salmonis</name>
    <name type="common">Salmon louse</name>
    <name type="synonym">Caligus salmonis</name>
    <dbReference type="NCBI Taxonomy" id="72036"/>
    <lineage>
        <taxon>Eukaryota</taxon>
        <taxon>Metazoa</taxon>
        <taxon>Ecdysozoa</taxon>
        <taxon>Arthropoda</taxon>
        <taxon>Crustacea</taxon>
        <taxon>Multicrustacea</taxon>
        <taxon>Hexanauplia</taxon>
        <taxon>Copepoda</taxon>
        <taxon>Siphonostomatoida</taxon>
        <taxon>Caligidae</taxon>
        <taxon>Lepeophtheirus</taxon>
    </lineage>
</organism>
<evidence type="ECO:0000313" key="3">
    <source>
        <dbReference type="EMBL" id="CAF2971963.1"/>
    </source>
</evidence>